<keyword evidence="4" id="KW-1185">Reference proteome</keyword>
<dbReference type="EMBL" id="VLTN01000012">
    <property type="protein sequence ID" value="KAA0154380.1"/>
    <property type="molecule type" value="Genomic_DNA"/>
</dbReference>
<dbReference type="Gene3D" id="3.90.1340.10">
    <property type="entry name" value="Phage tail collar domain"/>
    <property type="match status" value="1"/>
</dbReference>
<proteinExistence type="predicted"/>
<sequence length="375" mass="37842">MLIDPTSRQLQLEGPEDDAIVVEQPGASLALAGTSGNGTGAATEARLRALGVPAGGYNHTAALRAAVGPDAVLPAPSALSALVSSSPLAAPNVAAIASALAAVVDSMGRLANAVPRLAAFPGEIRAFAAAADGLPRGWVPADGRCFAAGALPTLFERLSTTFTPYKPTGCAEGTPHASKCTPGSPVDANGTFCGVPPLLVCGMDPRVVLLKFARNRTFCVPDLRGRSVVGGSGDPPLSDALLGSACVQGSSCSQATLLSSETTMPAAAGLSVARTGFVGGTQTRTLTQTNLPAHAHSVEEQLPASTTKLMYLPSPSSPDMEYCADSFTCDLGGFGLSRAGQLLATKLKTATVGGGQPIDIQDPYVALTWAIFTGA</sequence>
<evidence type="ECO:0000313" key="4">
    <source>
        <dbReference type="Proteomes" id="UP000323011"/>
    </source>
</evidence>
<name>A0A5A8D4S7_CAFRO</name>
<dbReference type="Proteomes" id="UP000324907">
    <property type="component" value="Unassembled WGS sequence"/>
</dbReference>
<dbReference type="Proteomes" id="UP000325113">
    <property type="component" value="Unassembled WGS sequence"/>
</dbReference>
<protein>
    <submittedName>
        <fullName evidence="3">Uncharacterized protein</fullName>
    </submittedName>
</protein>
<dbReference type="EMBL" id="VLTM01000052">
    <property type="protein sequence ID" value="KAA0159517.1"/>
    <property type="molecule type" value="Genomic_DNA"/>
</dbReference>
<comment type="caution">
    <text evidence="3">The sequence shown here is derived from an EMBL/GenBank/DDBJ whole genome shotgun (WGS) entry which is preliminary data.</text>
</comment>
<evidence type="ECO:0000313" key="3">
    <source>
        <dbReference type="EMBL" id="KAA0159814.1"/>
    </source>
</evidence>
<accession>A0A5A8D4S7</accession>
<dbReference type="EMBL" id="VLTL01000120">
    <property type="protein sequence ID" value="KAA0159814.1"/>
    <property type="molecule type" value="Genomic_DNA"/>
</dbReference>
<evidence type="ECO:0000313" key="6">
    <source>
        <dbReference type="Proteomes" id="UP000325113"/>
    </source>
</evidence>
<evidence type="ECO:0000313" key="1">
    <source>
        <dbReference type="EMBL" id="KAA0154380.1"/>
    </source>
</evidence>
<evidence type="ECO:0000313" key="2">
    <source>
        <dbReference type="EMBL" id="KAA0159517.1"/>
    </source>
</evidence>
<dbReference type="AlphaFoldDB" id="A0A5A8D4S7"/>
<dbReference type="Proteomes" id="UP000323011">
    <property type="component" value="Unassembled WGS sequence"/>
</dbReference>
<organism evidence="3 5">
    <name type="scientific">Cafeteria roenbergensis</name>
    <name type="common">Marine flagellate</name>
    <dbReference type="NCBI Taxonomy" id="33653"/>
    <lineage>
        <taxon>Eukaryota</taxon>
        <taxon>Sar</taxon>
        <taxon>Stramenopiles</taxon>
        <taxon>Bigyra</taxon>
        <taxon>Opalozoa</taxon>
        <taxon>Bicosoecida</taxon>
        <taxon>Cafeteriaceae</taxon>
        <taxon>Cafeteria</taxon>
    </lineage>
</organism>
<evidence type="ECO:0000313" key="5">
    <source>
        <dbReference type="Proteomes" id="UP000324907"/>
    </source>
</evidence>
<reference evidence="4 5" key="1">
    <citation type="submission" date="2019-07" db="EMBL/GenBank/DDBJ databases">
        <title>Genomes of Cafeteria roenbergensis.</title>
        <authorList>
            <person name="Fischer M.G."/>
            <person name="Hackl T."/>
            <person name="Roman M."/>
        </authorList>
    </citation>
    <scope>NUCLEOTIDE SEQUENCE [LARGE SCALE GENOMIC DNA]</scope>
    <source>
        <strain evidence="1 4">BVI</strain>
        <strain evidence="2 6">Cflag</strain>
        <strain evidence="3 5">RCC970-E3</strain>
    </source>
</reference>
<dbReference type="SUPFAM" id="SSF88874">
    <property type="entry name" value="Receptor-binding domain of short tail fibre protein gp12"/>
    <property type="match status" value="1"/>
</dbReference>
<gene>
    <name evidence="3" type="ORF">FNF28_05668</name>
    <name evidence="1" type="ORF">FNF29_02600</name>
    <name evidence="2" type="ORF">FNF31_04756</name>
</gene>
<dbReference type="InterPro" id="IPR037053">
    <property type="entry name" value="Phage_tail_collar_dom_sf"/>
</dbReference>